<evidence type="ECO:0000256" key="3">
    <source>
        <dbReference type="ARBA" id="ARBA00022985"/>
    </source>
</evidence>
<dbReference type="Proteomes" id="UP000316921">
    <property type="component" value="Chromosome"/>
</dbReference>
<evidence type="ECO:0000256" key="4">
    <source>
        <dbReference type="SAM" id="MobiDB-lite"/>
    </source>
</evidence>
<dbReference type="NCBIfam" id="TIGR00466">
    <property type="entry name" value="kdsB"/>
    <property type="match status" value="1"/>
</dbReference>
<keyword evidence="3" id="KW-0448">Lipopolysaccharide biosynthesis</keyword>
<evidence type="ECO:0000313" key="6">
    <source>
        <dbReference type="Proteomes" id="UP000316921"/>
    </source>
</evidence>
<dbReference type="GO" id="GO:0008690">
    <property type="term" value="F:3-deoxy-manno-octulosonate cytidylyltransferase activity"/>
    <property type="evidence" value="ECO:0007669"/>
    <property type="project" value="UniProtKB-EC"/>
</dbReference>
<keyword evidence="1 5" id="KW-0808">Transferase</keyword>
<dbReference type="PANTHER" id="PTHR42866:SF2">
    <property type="entry name" value="3-DEOXY-MANNO-OCTULOSONATE CYTIDYLYLTRANSFERASE, MITOCHONDRIAL"/>
    <property type="match status" value="1"/>
</dbReference>
<dbReference type="EC" id="2.7.7.38" evidence="5"/>
<dbReference type="InterPro" id="IPR029044">
    <property type="entry name" value="Nucleotide-diphossugar_trans"/>
</dbReference>
<dbReference type="GO" id="GO:0009103">
    <property type="term" value="P:lipopolysaccharide biosynthetic process"/>
    <property type="evidence" value="ECO:0007669"/>
    <property type="project" value="UniProtKB-KW"/>
</dbReference>
<dbReference type="InterPro" id="IPR004528">
    <property type="entry name" value="KdsB"/>
</dbReference>
<dbReference type="Pfam" id="PF02348">
    <property type="entry name" value="CTP_transf_3"/>
    <property type="match status" value="1"/>
</dbReference>
<sequence length="285" mass="30435">MSVDSRTTTPGPAGASPRALAIVPARLGSTRLPRKVLLRETGRYLFEHTVANARRCGALERVILATDSEEVLRAAAEVDVEAVMTDPAHPSGTDRVREALAALAGPEPEVVVNVQADEPDLDPGDLTRLVAAFRDPQVRLATLSIAIDAAEDFTRPEVVKVVTDAAGRALYFSRAPIPARGHGGDSPRAHRHLGVYAYRPEALHAFCDAQPGVLEQTEKLEQLRWLEAGGTIHVLPATRAPRGIDTPEDYRAFVSRCRRAPLADSPLAGDPPPESSTGPPAAQPA</sequence>
<dbReference type="PANTHER" id="PTHR42866">
    <property type="entry name" value="3-DEOXY-MANNO-OCTULOSONATE CYTIDYLYLTRANSFERASE"/>
    <property type="match status" value="1"/>
</dbReference>
<dbReference type="NCBIfam" id="NF003952">
    <property type="entry name" value="PRK05450.1-5"/>
    <property type="match status" value="1"/>
</dbReference>
<protein>
    <submittedName>
        <fullName evidence="5">3-deoxy-manno-octulosonate cytidylyltransferase</fullName>
        <ecNumber evidence="5">2.7.7.38</ecNumber>
    </submittedName>
</protein>
<gene>
    <name evidence="5" type="primary">kpsU</name>
    <name evidence="5" type="ORF">Pla133_37030</name>
</gene>
<reference evidence="5 6" key="1">
    <citation type="submission" date="2019-02" db="EMBL/GenBank/DDBJ databases">
        <title>Deep-cultivation of Planctomycetes and their phenomic and genomic characterization uncovers novel biology.</title>
        <authorList>
            <person name="Wiegand S."/>
            <person name="Jogler M."/>
            <person name="Boedeker C."/>
            <person name="Pinto D."/>
            <person name="Vollmers J."/>
            <person name="Rivas-Marin E."/>
            <person name="Kohn T."/>
            <person name="Peeters S.H."/>
            <person name="Heuer A."/>
            <person name="Rast P."/>
            <person name="Oberbeckmann S."/>
            <person name="Bunk B."/>
            <person name="Jeske O."/>
            <person name="Meyerdierks A."/>
            <person name="Storesund J.E."/>
            <person name="Kallscheuer N."/>
            <person name="Luecker S."/>
            <person name="Lage O.M."/>
            <person name="Pohl T."/>
            <person name="Merkel B.J."/>
            <person name="Hornburger P."/>
            <person name="Mueller R.-W."/>
            <person name="Bruemmer F."/>
            <person name="Labrenz M."/>
            <person name="Spormann A.M."/>
            <person name="Op den Camp H."/>
            <person name="Overmann J."/>
            <person name="Amann R."/>
            <person name="Jetten M.S.M."/>
            <person name="Mascher T."/>
            <person name="Medema M.H."/>
            <person name="Devos D.P."/>
            <person name="Kaster A.-K."/>
            <person name="Ovreas L."/>
            <person name="Rohde M."/>
            <person name="Galperin M.Y."/>
            <person name="Jogler C."/>
        </authorList>
    </citation>
    <scope>NUCLEOTIDE SEQUENCE [LARGE SCALE GENOMIC DNA]</scope>
    <source>
        <strain evidence="5 6">Pla133</strain>
    </source>
</reference>
<dbReference type="InterPro" id="IPR003329">
    <property type="entry name" value="Cytidylyl_trans"/>
</dbReference>
<dbReference type="EMBL" id="CP036287">
    <property type="protein sequence ID" value="QDU68603.1"/>
    <property type="molecule type" value="Genomic_DNA"/>
</dbReference>
<feature type="region of interest" description="Disordered" evidence="4">
    <location>
        <begin position="261"/>
        <end position="285"/>
    </location>
</feature>
<evidence type="ECO:0000313" key="5">
    <source>
        <dbReference type="EMBL" id="QDU68603.1"/>
    </source>
</evidence>
<evidence type="ECO:0000256" key="2">
    <source>
        <dbReference type="ARBA" id="ARBA00022695"/>
    </source>
</evidence>
<organism evidence="5 6">
    <name type="scientific">Engelhardtia mirabilis</name>
    <dbReference type="NCBI Taxonomy" id="2528011"/>
    <lineage>
        <taxon>Bacteria</taxon>
        <taxon>Pseudomonadati</taxon>
        <taxon>Planctomycetota</taxon>
        <taxon>Planctomycetia</taxon>
        <taxon>Planctomycetia incertae sedis</taxon>
        <taxon>Engelhardtia</taxon>
    </lineage>
</organism>
<dbReference type="GO" id="GO:0005829">
    <property type="term" value="C:cytosol"/>
    <property type="evidence" value="ECO:0007669"/>
    <property type="project" value="TreeGrafter"/>
</dbReference>
<accession>A0A518BNT9</accession>
<keyword evidence="2 5" id="KW-0548">Nucleotidyltransferase</keyword>
<dbReference type="SUPFAM" id="SSF53448">
    <property type="entry name" value="Nucleotide-diphospho-sugar transferases"/>
    <property type="match status" value="1"/>
</dbReference>
<keyword evidence="6" id="KW-1185">Reference proteome</keyword>
<dbReference type="CDD" id="cd02517">
    <property type="entry name" value="CMP-KDO-Synthetase"/>
    <property type="match status" value="1"/>
</dbReference>
<evidence type="ECO:0000256" key="1">
    <source>
        <dbReference type="ARBA" id="ARBA00022679"/>
    </source>
</evidence>
<dbReference type="AlphaFoldDB" id="A0A518BNT9"/>
<proteinExistence type="predicted"/>
<name>A0A518BNT9_9BACT</name>
<dbReference type="KEGG" id="pbap:Pla133_37030"/>
<dbReference type="Gene3D" id="3.90.550.10">
    <property type="entry name" value="Spore Coat Polysaccharide Biosynthesis Protein SpsA, Chain A"/>
    <property type="match status" value="1"/>
</dbReference>